<comment type="caution">
    <text evidence="11">The sequence shown here is derived from an EMBL/GenBank/DDBJ whole genome shotgun (WGS) entry which is preliminary data.</text>
</comment>
<evidence type="ECO:0000256" key="7">
    <source>
        <dbReference type="ARBA" id="ARBA00023136"/>
    </source>
</evidence>
<evidence type="ECO:0000256" key="10">
    <source>
        <dbReference type="SAM" id="Phobius"/>
    </source>
</evidence>
<feature type="transmembrane region" description="Helical" evidence="10">
    <location>
        <begin position="120"/>
        <end position="142"/>
    </location>
</feature>
<organism evidence="11 12">
    <name type="scientific">Bonamia ostreae</name>
    <dbReference type="NCBI Taxonomy" id="126728"/>
    <lineage>
        <taxon>Eukaryota</taxon>
        <taxon>Sar</taxon>
        <taxon>Rhizaria</taxon>
        <taxon>Endomyxa</taxon>
        <taxon>Ascetosporea</taxon>
        <taxon>Haplosporida</taxon>
        <taxon>Bonamia</taxon>
    </lineage>
</organism>
<evidence type="ECO:0000256" key="1">
    <source>
        <dbReference type="ARBA" id="ARBA00004141"/>
    </source>
</evidence>
<feature type="repeat" description="Solcar" evidence="8">
    <location>
        <begin position="59"/>
        <end position="149"/>
    </location>
</feature>
<evidence type="ECO:0000313" key="12">
    <source>
        <dbReference type="Proteomes" id="UP001439008"/>
    </source>
</evidence>
<dbReference type="PROSITE" id="PS50920">
    <property type="entry name" value="SOLCAR"/>
    <property type="match status" value="2"/>
</dbReference>
<dbReference type="InterPro" id="IPR018108">
    <property type="entry name" value="MCP_transmembrane"/>
</dbReference>
<keyword evidence="4 8" id="KW-0812">Transmembrane</keyword>
<evidence type="ECO:0000256" key="4">
    <source>
        <dbReference type="ARBA" id="ARBA00022692"/>
    </source>
</evidence>
<name>A0ABV2AV19_9EUKA</name>
<feature type="transmembrane region" description="Helical" evidence="10">
    <location>
        <begin position="59"/>
        <end position="78"/>
    </location>
</feature>
<evidence type="ECO:0000256" key="3">
    <source>
        <dbReference type="ARBA" id="ARBA00022448"/>
    </source>
</evidence>
<evidence type="ECO:0000256" key="6">
    <source>
        <dbReference type="ARBA" id="ARBA00022989"/>
    </source>
</evidence>
<accession>A0ABV2AV19</accession>
<comment type="similarity">
    <text evidence="2 9">Belongs to the mitochondrial carrier (TC 2.A.29) family.</text>
</comment>
<evidence type="ECO:0008006" key="13">
    <source>
        <dbReference type="Google" id="ProtNLM"/>
    </source>
</evidence>
<dbReference type="Gene3D" id="1.50.40.10">
    <property type="entry name" value="Mitochondrial carrier domain"/>
    <property type="match status" value="1"/>
</dbReference>
<dbReference type="PANTHER" id="PTHR45667">
    <property type="entry name" value="S-ADENOSYLMETHIONINE MITOCHONDRIAL CARRIER PROTEIN"/>
    <property type="match status" value="1"/>
</dbReference>
<evidence type="ECO:0000256" key="8">
    <source>
        <dbReference type="PROSITE-ProRule" id="PRU00282"/>
    </source>
</evidence>
<dbReference type="EMBL" id="JBDODL010005257">
    <property type="protein sequence ID" value="MES1923242.1"/>
    <property type="molecule type" value="Genomic_DNA"/>
</dbReference>
<keyword evidence="7 8" id="KW-0472">Membrane</keyword>
<dbReference type="Pfam" id="PF00153">
    <property type="entry name" value="Mito_carr"/>
    <property type="match status" value="2"/>
</dbReference>
<evidence type="ECO:0000256" key="9">
    <source>
        <dbReference type="RuleBase" id="RU000488"/>
    </source>
</evidence>
<keyword evidence="6 10" id="KW-1133">Transmembrane helix</keyword>
<keyword evidence="3 9" id="KW-0813">Transport</keyword>
<dbReference type="InterPro" id="IPR023395">
    <property type="entry name" value="MCP_dom_sf"/>
</dbReference>
<keyword evidence="12" id="KW-1185">Reference proteome</keyword>
<evidence type="ECO:0000256" key="2">
    <source>
        <dbReference type="ARBA" id="ARBA00006375"/>
    </source>
</evidence>
<protein>
    <recommendedName>
        <fullName evidence="13">Mitochondrial carrier protein</fullName>
    </recommendedName>
</protein>
<sequence length="151" mass="17097">MQLGMHKTTINAIFDIKRKNGFKGFYNGYWTTVLREIPFDAIQFITFEIMKNKMTNKNTNTVIFLPIGAISGVIAGFITNPIDVVKTRIMTQPFSSKDKNYISTPTKMAKLVYKNEGYRAFLGGAGVRVVWIGLGGGVFFYVNETCRRLFD</sequence>
<reference evidence="11 12" key="1">
    <citation type="journal article" date="2024" name="BMC Biol.">
        <title>Comparative genomics of Ascetosporea gives new insight into the evolutionary basis for animal parasitism in Rhizaria.</title>
        <authorList>
            <person name="Hiltunen Thoren M."/>
            <person name="Onut-Brannstrom I."/>
            <person name="Alfjorden A."/>
            <person name="Peckova H."/>
            <person name="Swords F."/>
            <person name="Hooper C."/>
            <person name="Holzer A.S."/>
            <person name="Bass D."/>
            <person name="Burki F."/>
        </authorList>
    </citation>
    <scope>NUCLEOTIDE SEQUENCE [LARGE SCALE GENOMIC DNA]</scope>
    <source>
        <strain evidence="11">20-A016</strain>
    </source>
</reference>
<feature type="repeat" description="Solcar" evidence="8">
    <location>
        <begin position="1"/>
        <end position="53"/>
    </location>
</feature>
<evidence type="ECO:0000313" key="11">
    <source>
        <dbReference type="EMBL" id="MES1923242.1"/>
    </source>
</evidence>
<keyword evidence="5" id="KW-0677">Repeat</keyword>
<proteinExistence type="inferred from homology"/>
<dbReference type="SUPFAM" id="SSF103506">
    <property type="entry name" value="Mitochondrial carrier"/>
    <property type="match status" value="1"/>
</dbReference>
<comment type="subcellular location">
    <subcellularLocation>
        <location evidence="1">Membrane</location>
        <topology evidence="1">Multi-pass membrane protein</topology>
    </subcellularLocation>
</comment>
<evidence type="ECO:0000256" key="5">
    <source>
        <dbReference type="ARBA" id="ARBA00022737"/>
    </source>
</evidence>
<dbReference type="Proteomes" id="UP001439008">
    <property type="component" value="Unassembled WGS sequence"/>
</dbReference>
<gene>
    <name evidence="11" type="ORF">MHBO_004787</name>
</gene>